<dbReference type="InterPro" id="IPR046342">
    <property type="entry name" value="CBS_dom_sf"/>
</dbReference>
<dbReference type="RefSeq" id="WP_092344824.1">
    <property type="nucleotide sequence ID" value="NZ_FNQN01000002.1"/>
</dbReference>
<dbReference type="AlphaFoldDB" id="A0A1H3WY92"/>
<dbReference type="PANTHER" id="PTHR43080">
    <property type="entry name" value="CBS DOMAIN-CONTAINING PROTEIN CBSX3, MITOCHONDRIAL"/>
    <property type="match status" value="1"/>
</dbReference>
<dbReference type="OrthoDB" id="9790355at2"/>
<organism evidence="4 5">
    <name type="scientific">Desulfuromusa kysingii</name>
    <dbReference type="NCBI Taxonomy" id="37625"/>
    <lineage>
        <taxon>Bacteria</taxon>
        <taxon>Pseudomonadati</taxon>
        <taxon>Thermodesulfobacteriota</taxon>
        <taxon>Desulfuromonadia</taxon>
        <taxon>Desulfuromonadales</taxon>
        <taxon>Geopsychrobacteraceae</taxon>
        <taxon>Desulfuromusa</taxon>
    </lineage>
</organism>
<feature type="domain" description="CBS" evidence="3">
    <location>
        <begin position="98"/>
        <end position="149"/>
    </location>
</feature>
<dbReference type="PANTHER" id="PTHR43080:SF26">
    <property type="entry name" value="REGULATORY PROTEIN"/>
    <property type="match status" value="1"/>
</dbReference>
<dbReference type="STRING" id="37625.SAMN05660420_00720"/>
<evidence type="ECO:0000313" key="5">
    <source>
        <dbReference type="Proteomes" id="UP000199409"/>
    </source>
</evidence>
<evidence type="ECO:0000313" key="4">
    <source>
        <dbReference type="EMBL" id="SDZ91711.1"/>
    </source>
</evidence>
<dbReference type="SUPFAM" id="SSF54631">
    <property type="entry name" value="CBS-domain pair"/>
    <property type="match status" value="1"/>
</dbReference>
<evidence type="ECO:0000256" key="1">
    <source>
        <dbReference type="ARBA" id="ARBA00023122"/>
    </source>
</evidence>
<keyword evidence="1 2" id="KW-0129">CBS domain</keyword>
<dbReference type="PROSITE" id="PS51371">
    <property type="entry name" value="CBS"/>
    <property type="match status" value="2"/>
</dbReference>
<dbReference type="Pfam" id="PF00571">
    <property type="entry name" value="CBS"/>
    <property type="match status" value="2"/>
</dbReference>
<dbReference type="InterPro" id="IPR000644">
    <property type="entry name" value="CBS_dom"/>
</dbReference>
<dbReference type="InterPro" id="IPR051257">
    <property type="entry name" value="Diverse_CBS-Domain"/>
</dbReference>
<gene>
    <name evidence="4" type="ORF">SAMN05660420_00720</name>
</gene>
<name>A0A1H3WY92_9BACT</name>
<dbReference type="EMBL" id="FNQN01000002">
    <property type="protein sequence ID" value="SDZ91711.1"/>
    <property type="molecule type" value="Genomic_DNA"/>
</dbReference>
<dbReference type="SMART" id="SM00116">
    <property type="entry name" value="CBS"/>
    <property type="match status" value="2"/>
</dbReference>
<sequence>MLTARDIMTTEIVSVRLDTSLKELATKFFETRFSNLPVLDNDGNLVGVISETDLIEQHKPLHIPTVMTLFDWVFSFSSEKSFQEEVDRVTATTVGELYSKEPIICSPDATVRELATLMSEHKVHLLPVVENGKMIGLVARLDLIRAMED</sequence>
<proteinExistence type="predicted"/>
<keyword evidence="5" id="KW-1185">Reference proteome</keyword>
<dbReference type="Proteomes" id="UP000199409">
    <property type="component" value="Unassembled WGS sequence"/>
</dbReference>
<evidence type="ECO:0000256" key="2">
    <source>
        <dbReference type="PROSITE-ProRule" id="PRU00703"/>
    </source>
</evidence>
<reference evidence="4 5" key="1">
    <citation type="submission" date="2016-10" db="EMBL/GenBank/DDBJ databases">
        <authorList>
            <person name="de Groot N.N."/>
        </authorList>
    </citation>
    <scope>NUCLEOTIDE SEQUENCE [LARGE SCALE GENOMIC DNA]</scope>
    <source>
        <strain evidence="4 5">DSM 7343</strain>
    </source>
</reference>
<dbReference type="CDD" id="cd04586">
    <property type="entry name" value="CBS_pair_BON_assoc"/>
    <property type="match status" value="1"/>
</dbReference>
<protein>
    <submittedName>
        <fullName evidence="4">CBS domain-containing protein</fullName>
    </submittedName>
</protein>
<evidence type="ECO:0000259" key="3">
    <source>
        <dbReference type="PROSITE" id="PS51371"/>
    </source>
</evidence>
<feature type="domain" description="CBS" evidence="3">
    <location>
        <begin position="8"/>
        <end position="65"/>
    </location>
</feature>
<dbReference type="Gene3D" id="3.10.580.10">
    <property type="entry name" value="CBS-domain"/>
    <property type="match status" value="1"/>
</dbReference>
<accession>A0A1H3WY92</accession>